<accession>A0A5C6VPR9</accession>
<dbReference type="SUPFAM" id="SSF51182">
    <property type="entry name" value="RmlC-like cupins"/>
    <property type="match status" value="1"/>
</dbReference>
<keyword evidence="2" id="KW-1185">Reference proteome</keyword>
<dbReference type="EMBL" id="VORB01000001">
    <property type="protein sequence ID" value="TXC85318.1"/>
    <property type="molecule type" value="Genomic_DNA"/>
</dbReference>
<organism evidence="1 2">
    <name type="scientific">Luteibaculum oceani</name>
    <dbReference type="NCBI Taxonomy" id="1294296"/>
    <lineage>
        <taxon>Bacteria</taxon>
        <taxon>Pseudomonadati</taxon>
        <taxon>Bacteroidota</taxon>
        <taxon>Flavobacteriia</taxon>
        <taxon>Flavobacteriales</taxon>
        <taxon>Luteibaculaceae</taxon>
        <taxon>Luteibaculum</taxon>
    </lineage>
</organism>
<gene>
    <name evidence="1" type="ORF">FRX97_01450</name>
</gene>
<proteinExistence type="predicted"/>
<dbReference type="InterPro" id="IPR014710">
    <property type="entry name" value="RmlC-like_jellyroll"/>
</dbReference>
<reference evidence="1 2" key="1">
    <citation type="submission" date="2019-08" db="EMBL/GenBank/DDBJ databases">
        <title>Genome of Luteibaculum oceani JCM 18817.</title>
        <authorList>
            <person name="Bowman J.P."/>
        </authorList>
    </citation>
    <scope>NUCLEOTIDE SEQUENCE [LARGE SCALE GENOMIC DNA]</scope>
    <source>
        <strain evidence="1 2">JCM 18817</strain>
    </source>
</reference>
<sequence length="214" mass="24451">MDLSVLANSARTAHTALPVFTCNNHVVELVLNRNFEESWQCFVNSQAFYLVLDGELEFLHANGARVGVKKGEYIIVDKGNPFQLTDTGRCNYLTIHQKDVSGPHHKFSKSHSEFIKGNLFKDLKFKPLELNDHQIQLLTNQNNNTDEAFVDSDRTVFVMDGEMTIADVYGELTLKAQETVNIPAYDFHRLFIDENSRGFTFQQKDARMVFLSNQ</sequence>
<dbReference type="InterPro" id="IPR011051">
    <property type="entry name" value="RmlC_Cupin_sf"/>
</dbReference>
<dbReference type="RefSeq" id="WP_147012637.1">
    <property type="nucleotide sequence ID" value="NZ_VORB01000001.1"/>
</dbReference>
<evidence type="ECO:0000313" key="1">
    <source>
        <dbReference type="EMBL" id="TXC85318.1"/>
    </source>
</evidence>
<protein>
    <recommendedName>
        <fullName evidence="3">Cupin domain-containing protein</fullName>
    </recommendedName>
</protein>
<dbReference type="AlphaFoldDB" id="A0A5C6VPR9"/>
<dbReference type="Proteomes" id="UP000321168">
    <property type="component" value="Unassembled WGS sequence"/>
</dbReference>
<name>A0A5C6VPR9_9FLAO</name>
<evidence type="ECO:0008006" key="3">
    <source>
        <dbReference type="Google" id="ProtNLM"/>
    </source>
</evidence>
<evidence type="ECO:0000313" key="2">
    <source>
        <dbReference type="Proteomes" id="UP000321168"/>
    </source>
</evidence>
<dbReference type="Gene3D" id="2.60.120.10">
    <property type="entry name" value="Jelly Rolls"/>
    <property type="match status" value="2"/>
</dbReference>
<comment type="caution">
    <text evidence="1">The sequence shown here is derived from an EMBL/GenBank/DDBJ whole genome shotgun (WGS) entry which is preliminary data.</text>
</comment>